<sequence length="133" mass="15262">MLPISGDDMERQGKTCVVFDYTSFLGASCSKKWTFLEALSTIAPVFTIAWKDTVELSRNPEERLWEQAMKSLSASRSDESNIHTLVKLAKSEGIDELKLVMPYELESELIERLQMRSQVSIQNLQQDEWMITL</sequence>
<accession>A0A1C7FA95</accession>
<dbReference type="STRING" id="45658.VSVS12_01916"/>
<dbReference type="PATRIC" id="fig|45658.7.peg.1514"/>
<dbReference type="Proteomes" id="UP000092528">
    <property type="component" value="Chromosome 1"/>
</dbReference>
<keyword evidence="2" id="KW-1185">Reference proteome</keyword>
<dbReference type="EMBL" id="CP016414">
    <property type="protein sequence ID" value="ANU36658.1"/>
    <property type="molecule type" value="Genomic_DNA"/>
</dbReference>
<reference evidence="1 2" key="1">
    <citation type="submission" date="2016-07" db="EMBL/GenBank/DDBJ databases">
        <title>Genome sequencing of Vibrio scophthalmi strain VS-05, an isolated from Paralichthys olivaceus.</title>
        <authorList>
            <person name="Han H.-J."/>
        </authorList>
    </citation>
    <scope>NUCLEOTIDE SEQUENCE [LARGE SCALE GENOMIC DNA]</scope>
    <source>
        <strain evidence="1 2">VS-05</strain>
    </source>
</reference>
<name>A0A1C7FA95_9VIBR</name>
<gene>
    <name evidence="1" type="ORF">VSVS05_01533</name>
</gene>
<evidence type="ECO:0000313" key="1">
    <source>
        <dbReference type="EMBL" id="ANU36658.1"/>
    </source>
</evidence>
<organism evidence="1 2">
    <name type="scientific">Vibrio scophthalmi</name>
    <dbReference type="NCBI Taxonomy" id="45658"/>
    <lineage>
        <taxon>Bacteria</taxon>
        <taxon>Pseudomonadati</taxon>
        <taxon>Pseudomonadota</taxon>
        <taxon>Gammaproteobacteria</taxon>
        <taxon>Vibrionales</taxon>
        <taxon>Vibrionaceae</taxon>
        <taxon>Vibrio</taxon>
    </lineage>
</organism>
<protein>
    <submittedName>
        <fullName evidence="1">Uncharacterized protein</fullName>
    </submittedName>
</protein>
<dbReference type="AlphaFoldDB" id="A0A1C7FA95"/>
<evidence type="ECO:0000313" key="2">
    <source>
        <dbReference type="Proteomes" id="UP000092528"/>
    </source>
</evidence>
<proteinExistence type="predicted"/>